<dbReference type="EC" id="3.5.4.27" evidence="5 12"/>
<evidence type="ECO:0000256" key="3">
    <source>
        <dbReference type="ARBA" id="ARBA00005087"/>
    </source>
</evidence>
<dbReference type="Gene3D" id="3.30.1030.10">
    <property type="entry name" value="Methenyltetrahydromethanopterin Cyclohydrolase, Chain A, domain 2"/>
    <property type="match status" value="1"/>
</dbReference>
<accession>A0ABS5BS57</accession>
<dbReference type="GO" id="GO:0018759">
    <property type="term" value="F:methenyltetrahydromethanopterin cyclohydrolase activity"/>
    <property type="evidence" value="ECO:0007669"/>
    <property type="project" value="UniProtKB-EC"/>
</dbReference>
<dbReference type="HAMAP" id="MF_00486">
    <property type="entry name" value="McH"/>
    <property type="match status" value="1"/>
</dbReference>
<evidence type="ECO:0000256" key="12">
    <source>
        <dbReference type="HAMAP-Rule" id="MF_00486"/>
    </source>
</evidence>
<sequence>MTLNERAQLIADEVERNAVRLRVHVTKVAGARVIDCGGAVQGSLAAGLLLARACLADAGEVAYVPYPVPEIGGPAVQVTTDDPVRACLASQYAGWQVTAGKFFAMGSGPMRALAAREEIFQHISAKEESPFAVGVLETHKHPTEDVIATIVAKLPLVAEHLTLLVAPTTSIAGTTQIVARSVETALHKLHELKFDVNQVVSGYGIAPLPPVATDFVQAIGRTNDAILYGAKVVLWVRADDEMLEHIGPKVPSSASKDHGSPFAEVFARYNGDFYKIDPLLFSPAEIEFRNLKTGRCHRFGRIEPELLRKSFGYSE</sequence>
<evidence type="ECO:0000313" key="13">
    <source>
        <dbReference type="EMBL" id="MBP3956560.1"/>
    </source>
</evidence>
<evidence type="ECO:0000313" key="14">
    <source>
        <dbReference type="Proteomes" id="UP000676565"/>
    </source>
</evidence>
<evidence type="ECO:0000256" key="1">
    <source>
        <dbReference type="ARBA" id="ARBA00004058"/>
    </source>
</evidence>
<keyword evidence="8 12" id="KW-0554">One-carbon metabolism</keyword>
<gene>
    <name evidence="12 13" type="primary">mch</name>
    <name evidence="13" type="ORF">J8F10_14870</name>
</gene>
<comment type="similarity">
    <text evidence="4 12">Belongs to the MCH family.</text>
</comment>
<dbReference type="Pfam" id="PF02289">
    <property type="entry name" value="MCH"/>
    <property type="match status" value="1"/>
</dbReference>
<reference evidence="13 14" key="1">
    <citation type="submission" date="2021-04" db="EMBL/GenBank/DDBJ databases">
        <authorList>
            <person name="Ivanova A."/>
        </authorList>
    </citation>
    <scope>NUCLEOTIDE SEQUENCE [LARGE SCALE GENOMIC DNA]</scope>
    <source>
        <strain evidence="13 14">G18</strain>
    </source>
</reference>
<evidence type="ECO:0000256" key="7">
    <source>
        <dbReference type="ARBA" id="ARBA00022490"/>
    </source>
</evidence>
<keyword evidence="9 12" id="KW-0378">Hydrolase</keyword>
<dbReference type="SUPFAM" id="SSF56199">
    <property type="entry name" value="Methenyltetrahydromethanopterin cyclohydrolase"/>
    <property type="match status" value="1"/>
</dbReference>
<evidence type="ECO:0000256" key="9">
    <source>
        <dbReference type="ARBA" id="ARBA00022801"/>
    </source>
</evidence>
<proteinExistence type="inferred from homology"/>
<evidence type="ECO:0000256" key="4">
    <source>
        <dbReference type="ARBA" id="ARBA00006902"/>
    </source>
</evidence>
<evidence type="ECO:0000256" key="5">
    <source>
        <dbReference type="ARBA" id="ARBA00012765"/>
    </source>
</evidence>
<evidence type="ECO:0000256" key="11">
    <source>
        <dbReference type="ARBA" id="ARBA00048684"/>
    </source>
</evidence>
<evidence type="ECO:0000256" key="8">
    <source>
        <dbReference type="ARBA" id="ARBA00022563"/>
    </source>
</evidence>
<name>A0ABS5BS57_9BACT</name>
<keyword evidence="7 12" id="KW-0963">Cytoplasm</keyword>
<comment type="subcellular location">
    <subcellularLocation>
        <location evidence="2 12">Cytoplasm</location>
    </subcellularLocation>
</comment>
<dbReference type="NCBIfam" id="TIGR03120">
    <property type="entry name" value="one_C_mch"/>
    <property type="match status" value="1"/>
</dbReference>
<evidence type="ECO:0000256" key="6">
    <source>
        <dbReference type="ARBA" id="ARBA00020597"/>
    </source>
</evidence>
<keyword evidence="14" id="KW-1185">Reference proteome</keyword>
<comment type="function">
    <text evidence="1 12">Catalyzes the hydrolysis of methenyl-H(4)MPT(+) to 5-formyl-H(4)MPT.</text>
</comment>
<dbReference type="InterPro" id="IPR003209">
    <property type="entry name" value="METHMP_CycHdrlase"/>
</dbReference>
<dbReference type="Proteomes" id="UP000676565">
    <property type="component" value="Unassembled WGS sequence"/>
</dbReference>
<organism evidence="13 14">
    <name type="scientific">Gemmata palustris</name>
    <dbReference type="NCBI Taxonomy" id="2822762"/>
    <lineage>
        <taxon>Bacteria</taxon>
        <taxon>Pseudomonadati</taxon>
        <taxon>Planctomycetota</taxon>
        <taxon>Planctomycetia</taxon>
        <taxon>Gemmatales</taxon>
        <taxon>Gemmataceae</taxon>
        <taxon>Gemmata</taxon>
    </lineage>
</organism>
<evidence type="ECO:0000256" key="10">
    <source>
        <dbReference type="ARBA" id="ARBA00030468"/>
    </source>
</evidence>
<comment type="caution">
    <text evidence="13">The sequence shown here is derived from an EMBL/GenBank/DDBJ whole genome shotgun (WGS) entry which is preliminary data.</text>
</comment>
<evidence type="ECO:0000256" key="2">
    <source>
        <dbReference type="ARBA" id="ARBA00004496"/>
    </source>
</evidence>
<dbReference type="EMBL" id="JAGKQQ010000001">
    <property type="protein sequence ID" value="MBP3956560.1"/>
    <property type="molecule type" value="Genomic_DNA"/>
</dbReference>
<dbReference type="Gene3D" id="3.10.340.11">
    <property type="entry name" value="Methenyltetrahydromethanopterin Cyclohydrolase, Chain A, domain 1"/>
    <property type="match status" value="1"/>
</dbReference>
<comment type="catalytic activity">
    <reaction evidence="11 12">
        <text>5,10-methenyl-5,6,7,8-tetrahydromethanopterin + H2O = N(5)-formyl-5,6,7,8-tetrahydromethanopterin + H(+)</text>
        <dbReference type="Rhea" id="RHEA:19053"/>
        <dbReference type="ChEBI" id="CHEBI:15377"/>
        <dbReference type="ChEBI" id="CHEBI:15378"/>
        <dbReference type="ChEBI" id="CHEBI:58018"/>
        <dbReference type="ChEBI" id="CHEBI:58337"/>
        <dbReference type="EC" id="3.5.4.27"/>
    </reaction>
</comment>
<comment type="pathway">
    <text evidence="3 12">One-carbon metabolism; formaldehyde degradation; formate from formaldehyde (H(4)MPT route): step 3/5.</text>
</comment>
<protein>
    <recommendedName>
        <fullName evidence="6 12">Methenyltetrahydromethanopterin cyclohydrolase</fullName>
        <ecNumber evidence="5 12">3.5.4.27</ecNumber>
    </recommendedName>
    <alternativeName>
        <fullName evidence="10 12">Methenyl-H4MPT cyclohydrolase</fullName>
    </alternativeName>
</protein>
<dbReference type="RefSeq" id="WP_210654797.1">
    <property type="nucleotide sequence ID" value="NZ_JAGKQQ010000001.1"/>
</dbReference>